<dbReference type="EMBL" id="MORL01000013">
    <property type="protein sequence ID" value="OIN57332.1"/>
    <property type="molecule type" value="Genomic_DNA"/>
</dbReference>
<dbReference type="Proteomes" id="UP000181790">
    <property type="component" value="Unassembled WGS sequence"/>
</dbReference>
<organism evidence="1 2">
    <name type="scientific">Arsenicibacter rosenii</name>
    <dbReference type="NCBI Taxonomy" id="1750698"/>
    <lineage>
        <taxon>Bacteria</taxon>
        <taxon>Pseudomonadati</taxon>
        <taxon>Bacteroidota</taxon>
        <taxon>Cytophagia</taxon>
        <taxon>Cytophagales</taxon>
        <taxon>Spirosomataceae</taxon>
        <taxon>Arsenicibacter</taxon>
    </lineage>
</organism>
<name>A0A1S2VF44_9BACT</name>
<gene>
    <name evidence="1" type="ORF">BLX24_20350</name>
</gene>
<reference evidence="1 2" key="1">
    <citation type="submission" date="2016-10" db="EMBL/GenBank/DDBJ databases">
        <title>Arsenicibacter rosenii gen. nov., sp. nov., an efficient arsenic-methylating bacterium isolated from an arsenic-contaminated paddy soil.</title>
        <authorList>
            <person name="Huang K."/>
        </authorList>
    </citation>
    <scope>NUCLEOTIDE SEQUENCE [LARGE SCALE GENOMIC DNA]</scope>
    <source>
        <strain evidence="1 2">SM-1</strain>
    </source>
</reference>
<proteinExistence type="predicted"/>
<dbReference type="RefSeq" id="WP_071505043.1">
    <property type="nucleotide sequence ID" value="NZ_MORL01000013.1"/>
</dbReference>
<protein>
    <submittedName>
        <fullName evidence="1">Thioredoxin family protein</fullName>
    </submittedName>
</protein>
<dbReference type="OrthoDB" id="922811at2"/>
<evidence type="ECO:0000313" key="2">
    <source>
        <dbReference type="Proteomes" id="UP000181790"/>
    </source>
</evidence>
<comment type="caution">
    <text evidence="1">The sequence shown here is derived from an EMBL/GenBank/DDBJ whole genome shotgun (WGS) entry which is preliminary data.</text>
</comment>
<dbReference type="SUPFAM" id="SSF52833">
    <property type="entry name" value="Thioredoxin-like"/>
    <property type="match status" value="1"/>
</dbReference>
<accession>A0A1S2VF44</accession>
<dbReference type="InterPro" id="IPR036249">
    <property type="entry name" value="Thioredoxin-like_sf"/>
</dbReference>
<dbReference type="Gene3D" id="3.40.30.10">
    <property type="entry name" value="Glutaredoxin"/>
    <property type="match status" value="1"/>
</dbReference>
<sequence length="396" mass="45050">MNKLNWIFVVLLSVTTGFAQKGIDFRSESIDQVFQNARRAGKPVFVEIYSPDCHVCQSFMPTLADPRVGKFYNEKFVSKKLELMSQSTQDWLKAHRLYVPSLPLFLYFDGQQNLIHYAMSNNSADEVIRHGNVALDPKNRAQVFRQRFDKGERAANFLIDYGMFAKVTTDTVGNLKAMEAYAKQQPVSTYANQTNWLVLQKLIMDSDNPLAVYFINNQGAYKQYGPQPVHDVAENIIMSSLYCSRAGRYEPSRILRIRDQLVKIGVTPQVAANRTLLPEVGAYFRAKQTEKATARMDKQANTAPLTVPEFIYICRYFNKNSPDATDVPTVIKWSNKALGMKPTTNEQADLYYEQAEAWRRAGKKADGLKAAQKSMELAKTAKMDTKRNMTQLSKLK</sequence>
<keyword evidence="2" id="KW-1185">Reference proteome</keyword>
<dbReference type="AlphaFoldDB" id="A0A1S2VF44"/>
<evidence type="ECO:0000313" key="1">
    <source>
        <dbReference type="EMBL" id="OIN57332.1"/>
    </source>
</evidence>